<comment type="caution">
    <text evidence="2">The sequence shown here is derived from an EMBL/GenBank/DDBJ whole genome shotgun (WGS) entry which is preliminary data.</text>
</comment>
<dbReference type="EMBL" id="JAUSUO010000013">
    <property type="protein sequence ID" value="MDQ0345098.1"/>
    <property type="molecule type" value="Genomic_DNA"/>
</dbReference>
<feature type="transmembrane region" description="Helical" evidence="1">
    <location>
        <begin position="13"/>
        <end position="36"/>
    </location>
</feature>
<reference evidence="2 3" key="1">
    <citation type="submission" date="2023-07" db="EMBL/GenBank/DDBJ databases">
        <title>Genomic Encyclopedia of Type Strains, Phase IV (KMG-IV): sequencing the most valuable type-strain genomes for metagenomic binning, comparative biology and taxonomic classification.</title>
        <authorList>
            <person name="Goeker M."/>
        </authorList>
    </citation>
    <scope>NUCLEOTIDE SEQUENCE [LARGE SCALE GENOMIC DNA]</scope>
    <source>
        <strain evidence="2 3">DSM 27848</strain>
    </source>
</reference>
<evidence type="ECO:0000313" key="3">
    <source>
        <dbReference type="Proteomes" id="UP001232343"/>
    </source>
</evidence>
<keyword evidence="1" id="KW-1133">Transmembrane helix</keyword>
<keyword evidence="1" id="KW-0812">Transmembrane</keyword>
<dbReference type="Proteomes" id="UP001232343">
    <property type="component" value="Unassembled WGS sequence"/>
</dbReference>
<protein>
    <submittedName>
        <fullName evidence="2">Polyferredoxin</fullName>
    </submittedName>
</protein>
<keyword evidence="1" id="KW-0472">Membrane</keyword>
<sequence length="168" mass="18710">MIVVQPRNNKTKAFAIIIAIIGVIILISSIVTTIGISKYYLDSVYSSFFTYLLGVVFGRMGWGIHFGITLILIGLFLVKPRRLNLVASLETENTVESSGGRNDLSVLEWFGTLILLAIPLVNLIMLLIWAFGSENPKKNFARANFLYSIIVAMIAVIVAITVYQMYPY</sequence>
<accession>A0ABU0D9K7</accession>
<organism evidence="2 3">
    <name type="scientific">Lederbergia wuyishanensis</name>
    <dbReference type="NCBI Taxonomy" id="1347903"/>
    <lineage>
        <taxon>Bacteria</taxon>
        <taxon>Bacillati</taxon>
        <taxon>Bacillota</taxon>
        <taxon>Bacilli</taxon>
        <taxon>Bacillales</taxon>
        <taxon>Bacillaceae</taxon>
        <taxon>Lederbergia</taxon>
    </lineage>
</organism>
<evidence type="ECO:0000256" key="1">
    <source>
        <dbReference type="SAM" id="Phobius"/>
    </source>
</evidence>
<evidence type="ECO:0000313" key="2">
    <source>
        <dbReference type="EMBL" id="MDQ0345098.1"/>
    </source>
</evidence>
<proteinExistence type="predicted"/>
<feature type="transmembrane region" description="Helical" evidence="1">
    <location>
        <begin position="144"/>
        <end position="166"/>
    </location>
</feature>
<keyword evidence="3" id="KW-1185">Reference proteome</keyword>
<feature type="transmembrane region" description="Helical" evidence="1">
    <location>
        <begin position="48"/>
        <end position="78"/>
    </location>
</feature>
<feature type="transmembrane region" description="Helical" evidence="1">
    <location>
        <begin position="109"/>
        <end position="132"/>
    </location>
</feature>
<dbReference type="RefSeq" id="WP_244681066.1">
    <property type="nucleotide sequence ID" value="NZ_JALIRM010000003.1"/>
</dbReference>
<name>A0ABU0D9K7_9BACI</name>
<gene>
    <name evidence="2" type="ORF">J2S14_003945</name>
</gene>